<evidence type="ECO:0000313" key="3">
    <source>
        <dbReference type="Proteomes" id="UP000277300"/>
    </source>
</evidence>
<accession>A0A3F2RKA3</accession>
<dbReference type="Proteomes" id="UP000284657">
    <property type="component" value="Unassembled WGS sequence"/>
</dbReference>
<dbReference type="OrthoDB" id="124038at2759"/>
<gene>
    <name evidence="2" type="ORF">BBJ29_009513</name>
    <name evidence="1" type="ORF">BBP00_00006682</name>
</gene>
<reference evidence="3 4" key="1">
    <citation type="submission" date="2018-07" db="EMBL/GenBank/DDBJ databases">
        <title>Genome sequencing of oomycete isolates from Chile give support for New Zealand origin for Phytophthora kernoviae and make available the first Nothophytophthora sp. genome.</title>
        <authorList>
            <person name="Studholme D.J."/>
            <person name="Sanfuentes E."/>
            <person name="Panda P."/>
            <person name="Hill R."/>
            <person name="Sambles C."/>
            <person name="Grant M."/>
            <person name="Williams N.M."/>
            <person name="Mcdougal R.L."/>
        </authorList>
    </citation>
    <scope>NUCLEOTIDE SEQUENCE [LARGE SCALE GENOMIC DNA]</scope>
    <source>
        <strain evidence="1">Chile6</strain>
        <strain evidence="2">Chile7</strain>
    </source>
</reference>
<evidence type="ECO:0000313" key="2">
    <source>
        <dbReference type="EMBL" id="RLN60720.1"/>
    </source>
</evidence>
<organism evidence="1 3">
    <name type="scientific">Phytophthora kernoviae</name>
    <dbReference type="NCBI Taxonomy" id="325452"/>
    <lineage>
        <taxon>Eukaryota</taxon>
        <taxon>Sar</taxon>
        <taxon>Stramenopiles</taxon>
        <taxon>Oomycota</taxon>
        <taxon>Peronosporomycetes</taxon>
        <taxon>Peronosporales</taxon>
        <taxon>Peronosporaceae</taxon>
        <taxon>Phytophthora</taxon>
    </lineage>
</organism>
<dbReference type="EMBL" id="MBDO02000237">
    <property type="protein sequence ID" value="RLN59094.1"/>
    <property type="molecule type" value="Genomic_DNA"/>
</dbReference>
<evidence type="ECO:0000313" key="4">
    <source>
        <dbReference type="Proteomes" id="UP000284657"/>
    </source>
</evidence>
<comment type="caution">
    <text evidence="1">The sequence shown here is derived from an EMBL/GenBank/DDBJ whole genome shotgun (WGS) entry which is preliminary data.</text>
</comment>
<dbReference type="Proteomes" id="UP000277300">
    <property type="component" value="Unassembled WGS sequence"/>
</dbReference>
<sequence length="229" mass="26747">MPCLDFVKDQTIKKKLDGEPCCGKRKEHYNYCCADHNPVFQDTYIRPRDLALENLRGDKMSDIIQLYNNKNAYHEELLPTSLRDYQLDHKFELQSAAYSIRNATVRNDKLDKEDREIVVEFLRDNALNEDYNLAFTKTTTNKIKGGAVKKFLDDMLTKHQKNPFTSYMIDEFNLNGTNERVSRTVTKTIRAEVKKANKACQYKLEDETDSPSFCAVQKQFKKLNVYMNT</sequence>
<dbReference type="EMBL" id="MBAD02000952">
    <property type="protein sequence ID" value="RLN60720.1"/>
    <property type="molecule type" value="Genomic_DNA"/>
</dbReference>
<dbReference type="AlphaFoldDB" id="A0A3F2RKA3"/>
<evidence type="ECO:0000313" key="1">
    <source>
        <dbReference type="EMBL" id="RLN59094.1"/>
    </source>
</evidence>
<name>A0A3F2RKA3_9STRA</name>
<proteinExistence type="predicted"/>
<protein>
    <submittedName>
        <fullName evidence="1">Uncharacterized protein</fullName>
    </submittedName>
</protein>